<dbReference type="AlphaFoldDB" id="A0A0K9NJT1"/>
<evidence type="ECO:0000256" key="5">
    <source>
        <dbReference type="ARBA" id="ARBA00023242"/>
    </source>
</evidence>
<evidence type="ECO:0000313" key="7">
    <source>
        <dbReference type="EMBL" id="KMZ57024.1"/>
    </source>
</evidence>
<comment type="caution">
    <text evidence="7">The sequence shown here is derived from an EMBL/GenBank/DDBJ whole genome shotgun (WGS) entry which is preliminary data.</text>
</comment>
<dbReference type="GO" id="GO:0003677">
    <property type="term" value="F:DNA binding"/>
    <property type="evidence" value="ECO:0007669"/>
    <property type="project" value="UniProtKB-KW"/>
</dbReference>
<keyword evidence="4" id="KW-0804">Transcription</keyword>
<evidence type="ECO:0000313" key="8">
    <source>
        <dbReference type="Proteomes" id="UP000036987"/>
    </source>
</evidence>
<dbReference type="SUPFAM" id="SSF57959">
    <property type="entry name" value="Leucine zipper domain"/>
    <property type="match status" value="1"/>
</dbReference>
<evidence type="ECO:0000256" key="1">
    <source>
        <dbReference type="ARBA" id="ARBA00004123"/>
    </source>
</evidence>
<comment type="subcellular location">
    <subcellularLocation>
        <location evidence="1">Nucleus</location>
    </subcellularLocation>
</comment>
<proteinExistence type="predicted"/>
<dbReference type="GO" id="GO:0005634">
    <property type="term" value="C:nucleus"/>
    <property type="evidence" value="ECO:0007669"/>
    <property type="project" value="UniProtKB-SubCell"/>
</dbReference>
<keyword evidence="8" id="KW-1185">Reference proteome</keyword>
<dbReference type="Pfam" id="PF00170">
    <property type="entry name" value="bZIP_1"/>
    <property type="match status" value="1"/>
</dbReference>
<reference evidence="8" key="1">
    <citation type="journal article" date="2016" name="Nature">
        <title>The genome of the seagrass Zostera marina reveals angiosperm adaptation to the sea.</title>
        <authorList>
            <person name="Olsen J.L."/>
            <person name="Rouze P."/>
            <person name="Verhelst B."/>
            <person name="Lin Y.-C."/>
            <person name="Bayer T."/>
            <person name="Collen J."/>
            <person name="Dattolo E."/>
            <person name="De Paoli E."/>
            <person name="Dittami S."/>
            <person name="Maumus F."/>
            <person name="Michel G."/>
            <person name="Kersting A."/>
            <person name="Lauritano C."/>
            <person name="Lohaus R."/>
            <person name="Toepel M."/>
            <person name="Tonon T."/>
            <person name="Vanneste K."/>
            <person name="Amirebrahimi M."/>
            <person name="Brakel J."/>
            <person name="Bostroem C."/>
            <person name="Chovatia M."/>
            <person name="Grimwood J."/>
            <person name="Jenkins J.W."/>
            <person name="Jueterbock A."/>
            <person name="Mraz A."/>
            <person name="Stam W.T."/>
            <person name="Tice H."/>
            <person name="Bornberg-Bauer E."/>
            <person name="Green P.J."/>
            <person name="Pearson G.A."/>
            <person name="Procaccini G."/>
            <person name="Duarte C.M."/>
            <person name="Schmutz J."/>
            <person name="Reusch T.B.H."/>
            <person name="Van de Peer Y."/>
        </authorList>
    </citation>
    <scope>NUCLEOTIDE SEQUENCE [LARGE SCALE GENOMIC DNA]</scope>
    <source>
        <strain evidence="8">cv. Finnish</strain>
    </source>
</reference>
<evidence type="ECO:0000259" key="6">
    <source>
        <dbReference type="PROSITE" id="PS50217"/>
    </source>
</evidence>
<dbReference type="PROSITE" id="PS00036">
    <property type="entry name" value="BZIP_BASIC"/>
    <property type="match status" value="1"/>
</dbReference>
<dbReference type="InterPro" id="IPR045314">
    <property type="entry name" value="bZIP_plant_GBF1"/>
</dbReference>
<feature type="domain" description="BZIP" evidence="6">
    <location>
        <begin position="72"/>
        <end position="135"/>
    </location>
</feature>
<dbReference type="Proteomes" id="UP000036987">
    <property type="component" value="Unassembled WGS sequence"/>
</dbReference>
<dbReference type="EMBL" id="LFYR01002110">
    <property type="protein sequence ID" value="KMZ57024.1"/>
    <property type="molecule type" value="Genomic_DNA"/>
</dbReference>
<evidence type="ECO:0000256" key="3">
    <source>
        <dbReference type="ARBA" id="ARBA00023125"/>
    </source>
</evidence>
<dbReference type="PANTHER" id="PTHR46324">
    <property type="entry name" value="BASIC LEUCINE ZIPPER 43-RELATED"/>
    <property type="match status" value="1"/>
</dbReference>
<keyword evidence="5" id="KW-0539">Nucleus</keyword>
<accession>A0A0K9NJT1</accession>
<dbReference type="PROSITE" id="PS50217">
    <property type="entry name" value="BZIP"/>
    <property type="match status" value="1"/>
</dbReference>
<evidence type="ECO:0000256" key="4">
    <source>
        <dbReference type="ARBA" id="ARBA00023163"/>
    </source>
</evidence>
<sequence>MQPLEDVSNIQYILRPPTMDSTCCFDMNSFLTHSHDPSCAITSSVKKSPATCRSNESSSGETVDEQRRRLINERKRRRMISNRESARRSRMRKQKHLDELWLQVKHLLVINQKLVEEINRVVANHDHLVIENSQLRNNKSVLRQILLDFGVEEKIFTLEER</sequence>
<dbReference type="InterPro" id="IPR044521">
    <property type="entry name" value="AtbZIP8/43"/>
</dbReference>
<evidence type="ECO:0000256" key="2">
    <source>
        <dbReference type="ARBA" id="ARBA00023015"/>
    </source>
</evidence>
<protein>
    <recommendedName>
        <fullName evidence="6">BZIP domain-containing protein</fullName>
    </recommendedName>
</protein>
<dbReference type="GO" id="GO:0003700">
    <property type="term" value="F:DNA-binding transcription factor activity"/>
    <property type="evidence" value="ECO:0007669"/>
    <property type="project" value="InterPro"/>
</dbReference>
<gene>
    <name evidence="7" type="ORF">ZOSMA_8G01730</name>
</gene>
<organism evidence="7 8">
    <name type="scientific">Zostera marina</name>
    <name type="common">Eelgrass</name>
    <dbReference type="NCBI Taxonomy" id="29655"/>
    <lineage>
        <taxon>Eukaryota</taxon>
        <taxon>Viridiplantae</taxon>
        <taxon>Streptophyta</taxon>
        <taxon>Embryophyta</taxon>
        <taxon>Tracheophyta</taxon>
        <taxon>Spermatophyta</taxon>
        <taxon>Magnoliopsida</taxon>
        <taxon>Liliopsida</taxon>
        <taxon>Zosteraceae</taxon>
        <taxon>Zostera</taxon>
    </lineage>
</organism>
<dbReference type="SMART" id="SM00338">
    <property type="entry name" value="BRLZ"/>
    <property type="match status" value="1"/>
</dbReference>
<dbReference type="InterPro" id="IPR046347">
    <property type="entry name" value="bZIP_sf"/>
</dbReference>
<dbReference type="CDD" id="cd14702">
    <property type="entry name" value="bZIP_plant_GBF1"/>
    <property type="match status" value="1"/>
</dbReference>
<name>A0A0K9NJT1_ZOSMR</name>
<keyword evidence="2" id="KW-0805">Transcription regulation</keyword>
<dbReference type="PANTHER" id="PTHR46324:SF26">
    <property type="entry name" value="OS02G0728001 PROTEIN"/>
    <property type="match status" value="1"/>
</dbReference>
<keyword evidence="3" id="KW-0238">DNA-binding</keyword>
<dbReference type="FunFam" id="1.20.5.170:FF:000020">
    <property type="entry name" value="BZIP transcription factor"/>
    <property type="match status" value="1"/>
</dbReference>
<dbReference type="InterPro" id="IPR004827">
    <property type="entry name" value="bZIP"/>
</dbReference>
<dbReference type="OrthoDB" id="551672at2759"/>
<dbReference type="Gene3D" id="1.20.5.170">
    <property type="match status" value="1"/>
</dbReference>